<dbReference type="SUPFAM" id="SSF48452">
    <property type="entry name" value="TPR-like"/>
    <property type="match status" value="2"/>
</dbReference>
<dbReference type="EMBL" id="BOPF01000037">
    <property type="protein sequence ID" value="GIJ50553.1"/>
    <property type="molecule type" value="Genomic_DNA"/>
</dbReference>
<dbReference type="PANTHER" id="PTHR47691:SF3">
    <property type="entry name" value="HTH-TYPE TRANSCRIPTIONAL REGULATOR RV0890C-RELATED"/>
    <property type="match status" value="1"/>
</dbReference>
<dbReference type="SUPFAM" id="SSF47413">
    <property type="entry name" value="lambda repressor-like DNA-binding domains"/>
    <property type="match status" value="1"/>
</dbReference>
<dbReference type="InterPro" id="IPR010982">
    <property type="entry name" value="Lambda_DNA-bd_dom_sf"/>
</dbReference>
<dbReference type="Pfam" id="PF13424">
    <property type="entry name" value="TPR_12"/>
    <property type="match status" value="1"/>
</dbReference>
<gene>
    <name evidence="2" type="ORF">Val02_74390</name>
</gene>
<reference evidence="2" key="1">
    <citation type="submission" date="2021-01" db="EMBL/GenBank/DDBJ databases">
        <title>Whole genome shotgun sequence of Virgisporangium aliadipatigenens NBRC 105644.</title>
        <authorList>
            <person name="Komaki H."/>
            <person name="Tamura T."/>
        </authorList>
    </citation>
    <scope>NUCLEOTIDE SEQUENCE</scope>
    <source>
        <strain evidence="2">NBRC 105644</strain>
    </source>
</reference>
<dbReference type="InterPro" id="IPR019734">
    <property type="entry name" value="TPR_rpt"/>
</dbReference>
<organism evidence="2 3">
    <name type="scientific">Virgisporangium aliadipatigenens</name>
    <dbReference type="NCBI Taxonomy" id="741659"/>
    <lineage>
        <taxon>Bacteria</taxon>
        <taxon>Bacillati</taxon>
        <taxon>Actinomycetota</taxon>
        <taxon>Actinomycetes</taxon>
        <taxon>Micromonosporales</taxon>
        <taxon>Micromonosporaceae</taxon>
        <taxon>Virgisporangium</taxon>
    </lineage>
</organism>
<feature type="domain" description="HTH cro/C1-type" evidence="1">
    <location>
        <begin position="11"/>
        <end position="66"/>
    </location>
</feature>
<dbReference type="InterPro" id="IPR001387">
    <property type="entry name" value="Cro/C1-type_HTH"/>
</dbReference>
<dbReference type="Gene3D" id="3.40.50.300">
    <property type="entry name" value="P-loop containing nucleotide triphosphate hydrolases"/>
    <property type="match status" value="1"/>
</dbReference>
<accession>A0A8J3YU72</accession>
<dbReference type="InterPro" id="IPR027417">
    <property type="entry name" value="P-loop_NTPase"/>
</dbReference>
<comment type="caution">
    <text evidence="2">The sequence shown here is derived from an EMBL/GenBank/DDBJ whole genome shotgun (WGS) entry which is preliminary data.</text>
</comment>
<evidence type="ECO:0000313" key="2">
    <source>
        <dbReference type="EMBL" id="GIJ50553.1"/>
    </source>
</evidence>
<proteinExistence type="predicted"/>
<dbReference type="SMART" id="SM00530">
    <property type="entry name" value="HTH_XRE"/>
    <property type="match status" value="1"/>
</dbReference>
<evidence type="ECO:0000313" key="3">
    <source>
        <dbReference type="Proteomes" id="UP000619260"/>
    </source>
</evidence>
<dbReference type="GO" id="GO:0003677">
    <property type="term" value="F:DNA binding"/>
    <property type="evidence" value="ECO:0007669"/>
    <property type="project" value="InterPro"/>
</dbReference>
<dbReference type="Gene3D" id="1.10.260.40">
    <property type="entry name" value="lambda repressor-like DNA-binding domains"/>
    <property type="match status" value="1"/>
</dbReference>
<dbReference type="PRINTS" id="PR00364">
    <property type="entry name" value="DISEASERSIST"/>
</dbReference>
<evidence type="ECO:0000259" key="1">
    <source>
        <dbReference type="PROSITE" id="PS50943"/>
    </source>
</evidence>
<dbReference type="SUPFAM" id="SSF52540">
    <property type="entry name" value="P-loop containing nucleoside triphosphate hydrolases"/>
    <property type="match status" value="1"/>
</dbReference>
<dbReference type="AlphaFoldDB" id="A0A8J3YU72"/>
<dbReference type="Proteomes" id="UP000619260">
    <property type="component" value="Unassembled WGS sequence"/>
</dbReference>
<sequence>MTEANPLGILLRRHRGDAGLTIDELAAAARVSVRAISDLERGRSRVPQQRTVDALIRAMGLPGPAADAVRAAARAGRRPPPPVPGLAPPRVVADFTGRESELRRFAELVGDRDDGAVVVVSGPPGVGKTSLVVQAAARLAEHFPDGVFFLDLRGLDDVAPGAPELVSRLLIALGVDEARVPADPADRSALYRAVVAGRRVLLLLDNAADEAQVRPLLPGSGRSTTVVTSRRGLAGLEAVERLALPVLSRGEAVQLLRRIIGARADTQPESGLHGLAEVCGHLPLALRIAGNRLLSRPDWSIGYLLRRLGDADRRLDLLSAGDLQVAAPFTQSYRRLSAAAARMFRRLALVPGADAGVELAASVAGVPLRAAEAALEELVESGLLQSAADGRYRFHDLLRLFARSRLQEEHPGERHAAENRMVTWLLDTTIAAGRRFDPDRAAPDEPPSTMDDAAHWLEHESLNWLGALRSAFRAERHAEVMAVADAVHWYSERWRHWEHWLEVFRTSAASARIIGGAREQAVHLNYLAWAYTTCALRHDLAAEPASQALHLAREAGDLSEQGWSFVCIGAAARRRGAAEQAGQAAAEALPLFEAAADRDGYSQALALLAASLAEAGRHREAIAQYRRLEALLSEPDRAPSPLLRDVTAGHLHLNLGMSLFALRRLAPATERLRHALPLLQRSAMRQSEARCRYGLGSVLARQGQVEEARTELRRAVRIARQAGQAPLADLAMARLSELGLATGRRPR</sequence>
<dbReference type="Gene3D" id="1.25.40.10">
    <property type="entry name" value="Tetratricopeptide repeat domain"/>
    <property type="match status" value="2"/>
</dbReference>
<dbReference type="SMART" id="SM00028">
    <property type="entry name" value="TPR"/>
    <property type="match status" value="3"/>
</dbReference>
<dbReference type="RefSeq" id="WP_203903981.1">
    <property type="nucleotide sequence ID" value="NZ_BOPF01000037.1"/>
</dbReference>
<protein>
    <recommendedName>
        <fullName evidence="1">HTH cro/C1-type domain-containing protein</fullName>
    </recommendedName>
</protein>
<dbReference type="Pfam" id="PF13560">
    <property type="entry name" value="HTH_31"/>
    <property type="match status" value="1"/>
</dbReference>
<dbReference type="PROSITE" id="PS50943">
    <property type="entry name" value="HTH_CROC1"/>
    <property type="match status" value="1"/>
</dbReference>
<keyword evidence="3" id="KW-1185">Reference proteome</keyword>
<dbReference type="InterPro" id="IPR011990">
    <property type="entry name" value="TPR-like_helical_dom_sf"/>
</dbReference>
<dbReference type="PANTHER" id="PTHR47691">
    <property type="entry name" value="REGULATOR-RELATED"/>
    <property type="match status" value="1"/>
</dbReference>
<name>A0A8J3YU72_9ACTN</name>